<dbReference type="Gene3D" id="3.10.290.10">
    <property type="entry name" value="RNA-binding S4 domain"/>
    <property type="match status" value="1"/>
</dbReference>
<dbReference type="PROSITE" id="PS50889">
    <property type="entry name" value="S4"/>
    <property type="match status" value="1"/>
</dbReference>
<dbReference type="InterPro" id="IPR036986">
    <property type="entry name" value="S4_RNA-bd_sf"/>
</dbReference>
<sequence length="73" mass="8249">MNDNEIEITTEYIPLGQFLKLSGCIDTGGAAKFFLQEKKVVINGEPDNRRGRKLYPGDKVKVEGFEVFTVVKR</sequence>
<dbReference type="EMBL" id="JBHSOW010000117">
    <property type="protein sequence ID" value="MFC5653203.1"/>
    <property type="molecule type" value="Genomic_DNA"/>
</dbReference>
<keyword evidence="1" id="KW-0694">RNA-binding</keyword>
<keyword evidence="3" id="KW-1185">Reference proteome</keyword>
<gene>
    <name evidence="2" type="primary">yaaA</name>
    <name evidence="2" type="ORF">ACFPYJ_29640</name>
</gene>
<protein>
    <submittedName>
        <fullName evidence="2">S4 domain-containing protein YaaA</fullName>
    </submittedName>
</protein>
<accession>A0ABW0W4R3</accession>
<dbReference type="NCBIfam" id="TIGR02988">
    <property type="entry name" value="YaaA_near_RecF"/>
    <property type="match status" value="1"/>
</dbReference>
<reference evidence="3" key="1">
    <citation type="journal article" date="2019" name="Int. J. Syst. Evol. Microbiol.">
        <title>The Global Catalogue of Microorganisms (GCM) 10K type strain sequencing project: providing services to taxonomists for standard genome sequencing and annotation.</title>
        <authorList>
            <consortium name="The Broad Institute Genomics Platform"/>
            <consortium name="The Broad Institute Genome Sequencing Center for Infectious Disease"/>
            <person name="Wu L."/>
            <person name="Ma J."/>
        </authorList>
    </citation>
    <scope>NUCLEOTIDE SEQUENCE [LARGE SCALE GENOMIC DNA]</scope>
    <source>
        <strain evidence="3">CGMCC 1.3240</strain>
    </source>
</reference>
<dbReference type="Pfam" id="PF13275">
    <property type="entry name" value="S4_2"/>
    <property type="match status" value="1"/>
</dbReference>
<evidence type="ECO:0000313" key="2">
    <source>
        <dbReference type="EMBL" id="MFC5653203.1"/>
    </source>
</evidence>
<dbReference type="Proteomes" id="UP001596047">
    <property type="component" value="Unassembled WGS sequence"/>
</dbReference>
<dbReference type="SUPFAM" id="SSF55174">
    <property type="entry name" value="Alpha-L RNA-binding motif"/>
    <property type="match status" value="1"/>
</dbReference>
<dbReference type="RefSeq" id="WP_379191858.1">
    <property type="nucleotide sequence ID" value="NZ_JBHSOW010000117.1"/>
</dbReference>
<name>A0ABW0W4R3_9BACL</name>
<dbReference type="InterPro" id="IPR014330">
    <property type="entry name" value="RNA-bd_S4-rel_YaaA"/>
</dbReference>
<organism evidence="2 3">
    <name type="scientific">Paenibacillus solisilvae</name>
    <dbReference type="NCBI Taxonomy" id="2486751"/>
    <lineage>
        <taxon>Bacteria</taxon>
        <taxon>Bacillati</taxon>
        <taxon>Bacillota</taxon>
        <taxon>Bacilli</taxon>
        <taxon>Bacillales</taxon>
        <taxon>Paenibacillaceae</taxon>
        <taxon>Paenibacillus</taxon>
    </lineage>
</organism>
<evidence type="ECO:0000256" key="1">
    <source>
        <dbReference type="PROSITE-ProRule" id="PRU00182"/>
    </source>
</evidence>
<evidence type="ECO:0000313" key="3">
    <source>
        <dbReference type="Proteomes" id="UP001596047"/>
    </source>
</evidence>
<proteinExistence type="predicted"/>
<comment type="caution">
    <text evidence="2">The sequence shown here is derived from an EMBL/GenBank/DDBJ whole genome shotgun (WGS) entry which is preliminary data.</text>
</comment>